<dbReference type="HOGENOM" id="CLU_2569857_0_0_5"/>
<feature type="region of interest" description="Disordered" evidence="1">
    <location>
        <begin position="62"/>
        <end position="81"/>
    </location>
</feature>
<evidence type="ECO:0000313" key="3">
    <source>
        <dbReference type="Proteomes" id="UP000008070"/>
    </source>
</evidence>
<dbReference type="KEGG" id="mdi:METDI1989"/>
<reference evidence="3" key="1">
    <citation type="journal article" date="2009" name="PLoS ONE">
        <title>Methylobacterium genome sequences: a reference blueprint to investigate microbial metabolism of C1 compounds from natural and industrial sources.</title>
        <authorList>
            <person name="Vuilleumier S."/>
            <person name="Chistoserdova L."/>
            <person name="Lee M.-C."/>
            <person name="Bringel F."/>
            <person name="Lajus A."/>
            <person name="Zhou Y."/>
            <person name="Gourion B."/>
            <person name="Barbe V."/>
            <person name="Chang J."/>
            <person name="Cruveiller S."/>
            <person name="Dossat C."/>
            <person name="Gillett W."/>
            <person name="Gruffaz C."/>
            <person name="Haugen E."/>
            <person name="Hourcade E."/>
            <person name="Levy R."/>
            <person name="Mangenot S."/>
            <person name="Muller E."/>
            <person name="Nadalig T."/>
            <person name="Pagni M."/>
            <person name="Penny C."/>
            <person name="Peyraud R."/>
            <person name="Robinson D.G."/>
            <person name="Roche D."/>
            <person name="Rouy Z."/>
            <person name="Saenampechek C."/>
            <person name="Salvignol G."/>
            <person name="Vallenet D."/>
            <person name="Wu Z."/>
            <person name="Marx C.J."/>
            <person name="Vorholt J.A."/>
            <person name="Olson M.V."/>
            <person name="Kaul R."/>
            <person name="Weissenbach J."/>
            <person name="Medigue C."/>
            <person name="Lidstrom M.E."/>
        </authorList>
    </citation>
    <scope>NUCLEOTIDE SEQUENCE [LARGE SCALE GENOMIC DNA]</scope>
    <source>
        <strain evidence="3">DSM 6343 / CIP 106787 / DM4</strain>
    </source>
</reference>
<name>C7CJT8_METED</name>
<sequence>MRDAFATENRFGGLRPTPATSDPLGERRLHAGQLHRDPASLSTACSAPIFLLHGTLIRADRLPRPGPFSGASLRLNRQVSS</sequence>
<gene>
    <name evidence="2" type="ORF">METD_I1989</name>
</gene>
<organism evidence="2 3">
    <name type="scientific">Methylorubrum extorquens (strain DSM 6343 / CIP 106787 / DM4)</name>
    <name type="common">Methylobacterium extorquens</name>
    <dbReference type="NCBI Taxonomy" id="661410"/>
    <lineage>
        <taxon>Bacteria</taxon>
        <taxon>Pseudomonadati</taxon>
        <taxon>Pseudomonadota</taxon>
        <taxon>Alphaproteobacteria</taxon>
        <taxon>Hyphomicrobiales</taxon>
        <taxon>Methylobacteriaceae</taxon>
        <taxon>Methylorubrum</taxon>
    </lineage>
</organism>
<dbReference type="AlphaFoldDB" id="C7CJT8"/>
<accession>C7CJT8</accession>
<evidence type="ECO:0000256" key="1">
    <source>
        <dbReference type="SAM" id="MobiDB-lite"/>
    </source>
</evidence>
<proteinExistence type="predicted"/>
<evidence type="ECO:0000313" key="2">
    <source>
        <dbReference type="EMBL" id="CAX23578.1"/>
    </source>
</evidence>
<protein>
    <submittedName>
        <fullName evidence="2">Uncharacterized protein</fullName>
    </submittedName>
</protein>
<dbReference type="Proteomes" id="UP000008070">
    <property type="component" value="Chromosome"/>
</dbReference>
<feature type="region of interest" description="Disordered" evidence="1">
    <location>
        <begin position="1"/>
        <end position="28"/>
    </location>
</feature>
<dbReference type="EMBL" id="FP103042">
    <property type="protein sequence ID" value="CAX23578.1"/>
    <property type="molecule type" value="Genomic_DNA"/>
</dbReference>